<dbReference type="InterPro" id="IPR014710">
    <property type="entry name" value="RmlC-like_jellyroll"/>
</dbReference>
<dbReference type="InterPro" id="IPR011051">
    <property type="entry name" value="RmlC_Cupin_sf"/>
</dbReference>
<feature type="binding site" evidence="15">
    <location>
        <position position="163"/>
    </location>
    <ligand>
        <name>Mn(2+)</name>
        <dbReference type="ChEBI" id="CHEBI:29035"/>
    </ligand>
</feature>
<keyword evidence="8" id="KW-0378">Hydrolase</keyword>
<comment type="caution">
    <text evidence="19">The sequence shown here is derived from an EMBL/GenBank/DDBJ whole genome shotgun (WGS) entry which is preliminary data.</text>
</comment>
<evidence type="ECO:0000256" key="1">
    <source>
        <dbReference type="ARBA" id="ARBA00004271"/>
    </source>
</evidence>
<dbReference type="InterPro" id="IPR019780">
    <property type="entry name" value="Germin_Mn-BS"/>
</dbReference>
<organism evidence="19 20">
    <name type="scientific">Trapa incisa</name>
    <dbReference type="NCBI Taxonomy" id="236973"/>
    <lineage>
        <taxon>Eukaryota</taxon>
        <taxon>Viridiplantae</taxon>
        <taxon>Streptophyta</taxon>
        <taxon>Embryophyta</taxon>
        <taxon>Tracheophyta</taxon>
        <taxon>Spermatophyta</taxon>
        <taxon>Magnoliopsida</taxon>
        <taxon>eudicotyledons</taxon>
        <taxon>Gunneridae</taxon>
        <taxon>Pentapetalae</taxon>
        <taxon>rosids</taxon>
        <taxon>malvids</taxon>
        <taxon>Myrtales</taxon>
        <taxon>Lythraceae</taxon>
        <taxon>Trapa</taxon>
    </lineage>
</organism>
<dbReference type="GO" id="GO:0016042">
    <property type="term" value="P:lipid catabolic process"/>
    <property type="evidence" value="ECO:0007669"/>
    <property type="project" value="UniProtKB-KW"/>
</dbReference>
<dbReference type="Proteomes" id="UP001345219">
    <property type="component" value="Chromosome 15"/>
</dbReference>
<gene>
    <name evidence="19" type="ORF">SAY87_018729</name>
</gene>
<dbReference type="InterPro" id="IPR006045">
    <property type="entry name" value="Cupin_1"/>
</dbReference>
<evidence type="ECO:0000256" key="15">
    <source>
        <dbReference type="PIRSR" id="PIRSR601929-2"/>
    </source>
</evidence>
<evidence type="ECO:0000256" key="7">
    <source>
        <dbReference type="ARBA" id="ARBA00022729"/>
    </source>
</evidence>
<dbReference type="SUPFAM" id="SSF51182">
    <property type="entry name" value="RmlC-like cupins"/>
    <property type="match status" value="1"/>
</dbReference>
<dbReference type="GO" id="GO:0009506">
    <property type="term" value="C:plasmodesma"/>
    <property type="evidence" value="ECO:0007669"/>
    <property type="project" value="UniProtKB-ARBA"/>
</dbReference>
<name>A0AAN7Q155_9MYRT</name>
<dbReference type="EMBL" id="JAXIOK010000012">
    <property type="protein sequence ID" value="KAK4757428.1"/>
    <property type="molecule type" value="Genomic_DNA"/>
</dbReference>
<feature type="binding site" evidence="14">
    <location>
        <position position="114"/>
    </location>
    <ligand>
        <name>oxalate</name>
        <dbReference type="ChEBI" id="CHEBI:30623"/>
    </ligand>
</feature>
<dbReference type="GO" id="GO:2000280">
    <property type="term" value="P:regulation of root development"/>
    <property type="evidence" value="ECO:0007669"/>
    <property type="project" value="UniProtKB-ARBA"/>
</dbReference>
<dbReference type="PANTHER" id="PTHR46020">
    <property type="entry name" value="OSJNBB0059K02.9 PROTEIN"/>
    <property type="match status" value="1"/>
</dbReference>
<keyword evidence="10" id="KW-0443">Lipid metabolism</keyword>
<feature type="binding site" evidence="15">
    <location>
        <position position="117"/>
    </location>
    <ligand>
        <name>Mn(2+)</name>
        <dbReference type="ChEBI" id="CHEBI:29035"/>
    </ligand>
</feature>
<dbReference type="AlphaFoldDB" id="A0AAN7Q155"/>
<dbReference type="PROSITE" id="PS00725">
    <property type="entry name" value="GERMIN"/>
    <property type="match status" value="1"/>
</dbReference>
<feature type="signal peptide" evidence="17">
    <location>
        <begin position="1"/>
        <end position="20"/>
    </location>
</feature>
<keyword evidence="11 16" id="KW-1015">Disulfide bond</keyword>
<protein>
    <recommendedName>
        <fullName evidence="18">Cupin type-1 domain-containing protein</fullName>
    </recommendedName>
</protein>
<dbReference type="FunFam" id="2.60.120.10:FF:000025">
    <property type="entry name" value="germin-like protein subfamily 2 member 1"/>
    <property type="match status" value="1"/>
</dbReference>
<evidence type="ECO:0000256" key="16">
    <source>
        <dbReference type="PIRSR" id="PIRSR601929-3"/>
    </source>
</evidence>
<dbReference type="PRINTS" id="PR00325">
    <property type="entry name" value="GERMIN"/>
</dbReference>
<evidence type="ECO:0000256" key="13">
    <source>
        <dbReference type="ARBA" id="ARBA00023211"/>
    </source>
</evidence>
<accession>A0AAN7Q155</accession>
<evidence type="ECO:0000256" key="2">
    <source>
        <dbReference type="ARBA" id="ARBA00007456"/>
    </source>
</evidence>
<comment type="subcellular location">
    <subcellularLocation>
        <location evidence="1">Secreted</location>
        <location evidence="1">Extracellular space</location>
        <location evidence="1">Apoplast</location>
    </subcellularLocation>
</comment>
<dbReference type="PANTHER" id="PTHR46020:SF32">
    <property type="entry name" value="GDSL ESTERASE_LIPASE"/>
    <property type="match status" value="1"/>
</dbReference>
<comment type="similarity">
    <text evidence="3">Belongs to the 'GDSL' lipolytic enzyme family.</text>
</comment>
<evidence type="ECO:0000313" key="19">
    <source>
        <dbReference type="EMBL" id="KAK4757428.1"/>
    </source>
</evidence>
<keyword evidence="9" id="KW-0442">Lipid degradation</keyword>
<dbReference type="Gene3D" id="2.60.120.10">
    <property type="entry name" value="Jelly Rolls"/>
    <property type="match status" value="1"/>
</dbReference>
<evidence type="ECO:0000259" key="18">
    <source>
        <dbReference type="SMART" id="SM00835"/>
    </source>
</evidence>
<comment type="similarity">
    <text evidence="2">Belongs to the germin family.</text>
</comment>
<reference evidence="19 20" key="1">
    <citation type="journal article" date="2023" name="Hortic Res">
        <title>Pangenome of water caltrop reveals structural variations and asymmetric subgenome divergence after allopolyploidization.</title>
        <authorList>
            <person name="Zhang X."/>
            <person name="Chen Y."/>
            <person name="Wang L."/>
            <person name="Yuan Y."/>
            <person name="Fang M."/>
            <person name="Shi L."/>
            <person name="Lu R."/>
            <person name="Comes H.P."/>
            <person name="Ma Y."/>
            <person name="Chen Y."/>
            <person name="Huang G."/>
            <person name="Zhou Y."/>
            <person name="Zheng Z."/>
            <person name="Qiu Y."/>
        </authorList>
    </citation>
    <scope>NUCLEOTIDE SEQUENCE [LARGE SCALE GENOMIC DNA]</scope>
    <source>
        <tissue evidence="19">Roots</tissue>
    </source>
</reference>
<evidence type="ECO:0000256" key="9">
    <source>
        <dbReference type="ARBA" id="ARBA00022963"/>
    </source>
</evidence>
<keyword evidence="5" id="KW-0964">Secreted</keyword>
<dbReference type="InterPro" id="IPR001929">
    <property type="entry name" value="Germin"/>
</dbReference>
<dbReference type="GO" id="GO:0030145">
    <property type="term" value="F:manganese ion binding"/>
    <property type="evidence" value="ECO:0007669"/>
    <property type="project" value="InterPro"/>
</dbReference>
<feature type="binding site" evidence="15">
    <location>
        <position position="119"/>
    </location>
    <ligand>
        <name>Mn(2+)</name>
        <dbReference type="ChEBI" id="CHEBI:29035"/>
    </ligand>
</feature>
<keyword evidence="6 14" id="KW-0479">Metal-binding</keyword>
<evidence type="ECO:0000256" key="8">
    <source>
        <dbReference type="ARBA" id="ARBA00022801"/>
    </source>
</evidence>
<evidence type="ECO:0000256" key="12">
    <source>
        <dbReference type="ARBA" id="ARBA00023180"/>
    </source>
</evidence>
<dbReference type="CDD" id="cd02241">
    <property type="entry name" value="cupin_OxOx"/>
    <property type="match status" value="1"/>
</dbReference>
<sequence>MHPKLRHFIVLILPILLSEASDPDPVQDYCIPNPNFNPTAIMKSHSLLLPSALPCKNASEITAHDFVFSGMKHLTPNFSDTGLSALSVGPAVFPGLSTLGMSFSRAELNAGGVNPPHFHPRATEIAFVMRGRVYSGFVDSANRVFARVIEAGEVTVYPRGLVHFQMNVGDSPAVIFGSFNSQNPGTQKIPVAMFGSGIDDELLEKAFGMNSKQVGLMRRKFDPKKASSGSHVPVSCPVVLFCPTSMDSHTRPLVSSLSLLLLLSLLTGHWAVEGSSRHHLRITYSSRQVHAFRPTKLFVFGDSYADTGNIGKAESNSWKVPYGITFPGKPSGRFSSGRVLTDYFAKSFRVRSPIPYKWRRLGAQHLQYGMNFAYGGTGVFNTLVPLPNMTAQISLLEQLIKDKTFSVGNMKSSVALVTLSGNDYFTYNTRNGAVQSLPAFIESVIIQLSKNLRQLYELGVKKVAVAALQPLGCLPVSTAVNSFQSCNDTVNLLVGIHNQLLRQAVDGLNNQTHSSTFIIVDLYSSFMSVLDGTGGHSKFEKPLTPCCVGISSGYNCGSVDGNGSKMYTVCEDPESTFFWDMVHPTQAGWQAVFSSILPTLSAALNF</sequence>
<dbReference type="Gene3D" id="3.40.50.1110">
    <property type="entry name" value="SGNH hydrolase"/>
    <property type="match status" value="1"/>
</dbReference>
<keyword evidence="13 14" id="KW-0464">Manganese</keyword>
<feature type="binding site" evidence="14">
    <location>
        <position position="124"/>
    </location>
    <ligand>
        <name>oxalate</name>
        <dbReference type="ChEBI" id="CHEBI:30623"/>
    </ligand>
</feature>
<feature type="disulfide bond" evidence="16">
    <location>
        <begin position="30"/>
        <end position="55"/>
    </location>
</feature>
<keyword evidence="4" id="KW-0052">Apoplast</keyword>
<evidence type="ECO:0000256" key="11">
    <source>
        <dbReference type="ARBA" id="ARBA00023157"/>
    </source>
</evidence>
<evidence type="ECO:0000313" key="20">
    <source>
        <dbReference type="Proteomes" id="UP001345219"/>
    </source>
</evidence>
<feature type="chain" id="PRO_5042972524" description="Cupin type-1 domain-containing protein" evidence="17">
    <location>
        <begin position="21"/>
        <end position="606"/>
    </location>
</feature>
<dbReference type="InterPro" id="IPR001087">
    <property type="entry name" value="GDSL"/>
</dbReference>
<keyword evidence="7 17" id="KW-0732">Signal</keyword>
<evidence type="ECO:0000256" key="6">
    <source>
        <dbReference type="ARBA" id="ARBA00022723"/>
    </source>
</evidence>
<dbReference type="InterPro" id="IPR036514">
    <property type="entry name" value="SGNH_hydro_sf"/>
</dbReference>
<feature type="binding site" evidence="14">
    <location>
        <position position="119"/>
    </location>
    <ligand>
        <name>oxalate</name>
        <dbReference type="ChEBI" id="CHEBI:30623"/>
    </ligand>
</feature>
<dbReference type="GO" id="GO:0016788">
    <property type="term" value="F:hydrolase activity, acting on ester bonds"/>
    <property type="evidence" value="ECO:0007669"/>
    <property type="project" value="InterPro"/>
</dbReference>
<feature type="domain" description="Cupin type-1" evidence="18">
    <location>
        <begin position="69"/>
        <end position="215"/>
    </location>
</feature>
<proteinExistence type="inferred from homology"/>
<evidence type="ECO:0000256" key="5">
    <source>
        <dbReference type="ARBA" id="ARBA00022525"/>
    </source>
</evidence>
<keyword evidence="12" id="KW-0325">Glycoprotein</keyword>
<evidence type="ECO:0000256" key="17">
    <source>
        <dbReference type="SAM" id="SignalP"/>
    </source>
</evidence>
<dbReference type="SMART" id="SM00835">
    <property type="entry name" value="Cupin_1"/>
    <property type="match status" value="1"/>
</dbReference>
<keyword evidence="20" id="KW-1185">Reference proteome</keyword>
<evidence type="ECO:0000256" key="4">
    <source>
        <dbReference type="ARBA" id="ARBA00022523"/>
    </source>
</evidence>
<dbReference type="Pfam" id="PF00657">
    <property type="entry name" value="Lipase_GDSL"/>
    <property type="match status" value="1"/>
</dbReference>
<evidence type="ECO:0000256" key="14">
    <source>
        <dbReference type="PIRSR" id="PIRSR601929-1"/>
    </source>
</evidence>
<dbReference type="GO" id="GO:0010497">
    <property type="term" value="P:plasmodesmata-mediated intercellular transport"/>
    <property type="evidence" value="ECO:0007669"/>
    <property type="project" value="UniProtKB-ARBA"/>
</dbReference>
<dbReference type="GO" id="GO:0048046">
    <property type="term" value="C:apoplast"/>
    <property type="evidence" value="ECO:0007669"/>
    <property type="project" value="UniProtKB-SubCell"/>
</dbReference>
<dbReference type="SUPFAM" id="SSF52266">
    <property type="entry name" value="SGNH hydrolase"/>
    <property type="match status" value="1"/>
</dbReference>
<evidence type="ECO:0000256" key="3">
    <source>
        <dbReference type="ARBA" id="ARBA00008668"/>
    </source>
</evidence>
<feature type="binding site" evidence="15">
    <location>
        <position position="124"/>
    </location>
    <ligand>
        <name>Mn(2+)</name>
        <dbReference type="ChEBI" id="CHEBI:29035"/>
    </ligand>
</feature>
<dbReference type="Pfam" id="PF00190">
    <property type="entry name" value="Cupin_1"/>
    <property type="match status" value="1"/>
</dbReference>
<evidence type="ECO:0000256" key="10">
    <source>
        <dbReference type="ARBA" id="ARBA00023098"/>
    </source>
</evidence>